<keyword evidence="3" id="KW-1185">Reference proteome</keyword>
<dbReference type="Proteomes" id="UP000000684">
    <property type="component" value="Chromosome"/>
</dbReference>
<dbReference type="HOGENOM" id="CLU_013985_3_6_6"/>
<dbReference type="RefSeq" id="WP_011637848.1">
    <property type="nucleotide sequence ID" value="NC_008345.1"/>
</dbReference>
<proteinExistence type="predicted"/>
<dbReference type="PROSITE" id="PS51186">
    <property type="entry name" value="GNAT"/>
    <property type="match status" value="1"/>
</dbReference>
<dbReference type="STRING" id="318167.Sfri_2394"/>
<dbReference type="EMBL" id="CP000447">
    <property type="protein sequence ID" value="ABI72239.1"/>
    <property type="molecule type" value="Genomic_DNA"/>
</dbReference>
<protein>
    <submittedName>
        <fullName evidence="2">GCN5-related N-acetyltransferase</fullName>
    </submittedName>
</protein>
<dbReference type="InterPro" id="IPR016181">
    <property type="entry name" value="Acyl_CoA_acyltransferase"/>
</dbReference>
<keyword evidence="2" id="KW-0808">Transferase</keyword>
<dbReference type="InterPro" id="IPR051531">
    <property type="entry name" value="N-acetyltransferase"/>
</dbReference>
<evidence type="ECO:0000313" key="2">
    <source>
        <dbReference type="EMBL" id="ABI72239.1"/>
    </source>
</evidence>
<accession>Q080S6</accession>
<dbReference type="InterPro" id="IPR000182">
    <property type="entry name" value="GNAT_dom"/>
</dbReference>
<evidence type="ECO:0000259" key="1">
    <source>
        <dbReference type="PROSITE" id="PS51186"/>
    </source>
</evidence>
<reference evidence="2 3" key="1">
    <citation type="submission" date="2006-08" db="EMBL/GenBank/DDBJ databases">
        <title>Complete sequence of Shewanella frigidimarina NCIMB 400.</title>
        <authorList>
            <consortium name="US DOE Joint Genome Institute"/>
            <person name="Copeland A."/>
            <person name="Lucas S."/>
            <person name="Lapidus A."/>
            <person name="Barry K."/>
            <person name="Detter J.C."/>
            <person name="Glavina del Rio T."/>
            <person name="Hammon N."/>
            <person name="Israni S."/>
            <person name="Dalin E."/>
            <person name="Tice H."/>
            <person name="Pitluck S."/>
            <person name="Fredrickson J.K."/>
            <person name="Kolker E."/>
            <person name="McCuel L.A."/>
            <person name="DiChristina T."/>
            <person name="Nealson K.H."/>
            <person name="Newman D."/>
            <person name="Tiedje J.M."/>
            <person name="Zhou J."/>
            <person name="Romine M.F."/>
            <person name="Culley D.E."/>
            <person name="Serres M."/>
            <person name="Chertkov O."/>
            <person name="Brettin T."/>
            <person name="Bruce D."/>
            <person name="Han C."/>
            <person name="Tapia R."/>
            <person name="Gilna P."/>
            <person name="Schmutz J."/>
            <person name="Larimer F."/>
            <person name="Land M."/>
            <person name="Hauser L."/>
            <person name="Kyrpides N."/>
            <person name="Mikhailova N."/>
            <person name="Richardson P."/>
        </authorList>
    </citation>
    <scope>NUCLEOTIDE SEQUENCE [LARGE SCALE GENOMIC DNA]</scope>
    <source>
        <strain evidence="2 3">NCIMB 400</strain>
    </source>
</reference>
<dbReference type="SUPFAM" id="SSF55729">
    <property type="entry name" value="Acyl-CoA N-acyltransferases (Nat)"/>
    <property type="match status" value="1"/>
</dbReference>
<dbReference type="AlphaFoldDB" id="Q080S6"/>
<evidence type="ECO:0000313" key="3">
    <source>
        <dbReference type="Proteomes" id="UP000000684"/>
    </source>
</evidence>
<dbReference type="Pfam" id="PF13302">
    <property type="entry name" value="Acetyltransf_3"/>
    <property type="match status" value="1"/>
</dbReference>
<dbReference type="eggNOG" id="COG1670">
    <property type="taxonomic scope" value="Bacteria"/>
</dbReference>
<dbReference type="GO" id="GO:0016747">
    <property type="term" value="F:acyltransferase activity, transferring groups other than amino-acyl groups"/>
    <property type="evidence" value="ECO:0007669"/>
    <property type="project" value="InterPro"/>
</dbReference>
<dbReference type="KEGG" id="sfr:Sfri_2394"/>
<feature type="domain" description="N-acetyltransferase" evidence="1">
    <location>
        <begin position="25"/>
        <end position="188"/>
    </location>
</feature>
<dbReference type="Gene3D" id="3.40.630.30">
    <property type="match status" value="1"/>
</dbReference>
<sequence>MNEVDMDSDSSLCSLKCPTLTSGSLIIRPFSLNDLTAFTAYRADPNVARYQSWTDYHYQDALSLFNSTHYQDFAKAGQWYQLAISDQHELLMGDLALHFIDDSQVEVGFTIAPAFQGQGIAAQALTRLLQYLFVELSRHRVIAQTDCLNLASAALLEKLQFRREGHFINNVFFKGAWGDEYLYAMLASEFDNQYPEHK</sequence>
<dbReference type="GeneID" id="41837759"/>
<name>Q080S6_SHEFN</name>
<gene>
    <name evidence="2" type="ordered locus">Sfri_2394</name>
</gene>
<organism evidence="2 3">
    <name type="scientific">Shewanella frigidimarina (strain NCIMB 400)</name>
    <dbReference type="NCBI Taxonomy" id="318167"/>
    <lineage>
        <taxon>Bacteria</taxon>
        <taxon>Pseudomonadati</taxon>
        <taxon>Pseudomonadota</taxon>
        <taxon>Gammaproteobacteria</taxon>
        <taxon>Alteromonadales</taxon>
        <taxon>Shewanellaceae</taxon>
        <taxon>Shewanella</taxon>
    </lineage>
</organism>
<dbReference type="PANTHER" id="PTHR43792:SF1">
    <property type="entry name" value="N-ACETYLTRANSFERASE DOMAIN-CONTAINING PROTEIN"/>
    <property type="match status" value="1"/>
</dbReference>
<dbReference type="PANTHER" id="PTHR43792">
    <property type="entry name" value="GNAT FAMILY, PUTATIVE (AFU_ORTHOLOGUE AFUA_3G00765)-RELATED-RELATED"/>
    <property type="match status" value="1"/>
</dbReference>